<dbReference type="Gene3D" id="3.40.430.10">
    <property type="entry name" value="Dihydrofolate Reductase, subunit A"/>
    <property type="match status" value="1"/>
</dbReference>
<feature type="domain" description="Bacterial bifunctional deaminase-reductase C-terminal" evidence="1">
    <location>
        <begin position="5"/>
        <end position="198"/>
    </location>
</feature>
<reference evidence="2" key="1">
    <citation type="submission" date="2019-12" db="EMBL/GenBank/DDBJ databases">
        <authorList>
            <person name="Cremers G."/>
        </authorList>
    </citation>
    <scope>NUCLEOTIDE SEQUENCE</scope>
    <source>
        <strain evidence="2">Vvax</strain>
    </source>
</reference>
<evidence type="ECO:0000259" key="1">
    <source>
        <dbReference type="Pfam" id="PF01872"/>
    </source>
</evidence>
<dbReference type="InterPro" id="IPR002734">
    <property type="entry name" value="RibDG_C"/>
</dbReference>
<dbReference type="InterPro" id="IPR050765">
    <property type="entry name" value="Riboflavin_Biosynth_HTPR"/>
</dbReference>
<dbReference type="Pfam" id="PF01872">
    <property type="entry name" value="RibD_C"/>
    <property type="match status" value="1"/>
</dbReference>
<organism evidence="2">
    <name type="scientific">Variovorax paradoxus</name>
    <dbReference type="NCBI Taxonomy" id="34073"/>
    <lineage>
        <taxon>Bacteria</taxon>
        <taxon>Pseudomonadati</taxon>
        <taxon>Pseudomonadota</taxon>
        <taxon>Betaproteobacteria</taxon>
        <taxon>Burkholderiales</taxon>
        <taxon>Comamonadaceae</taxon>
        <taxon>Variovorax</taxon>
    </lineage>
</organism>
<dbReference type="PANTHER" id="PTHR38011:SF12">
    <property type="entry name" value="BIFUNCTIONAL DEAMINASE-REDUCTASE DOMAIN PROTEIN"/>
    <property type="match status" value="1"/>
</dbReference>
<protein>
    <recommendedName>
        <fullName evidence="1">Bacterial bifunctional deaminase-reductase C-terminal domain-containing protein</fullName>
    </recommendedName>
</protein>
<dbReference type="GO" id="GO:0008703">
    <property type="term" value="F:5-amino-6-(5-phosphoribosylamino)uracil reductase activity"/>
    <property type="evidence" value="ECO:0007669"/>
    <property type="project" value="InterPro"/>
</dbReference>
<dbReference type="InterPro" id="IPR024072">
    <property type="entry name" value="DHFR-like_dom_sf"/>
</dbReference>
<gene>
    <name evidence="2" type="ORF">VVAX_00659</name>
</gene>
<dbReference type="EMBL" id="LR743507">
    <property type="protein sequence ID" value="CAA2100275.1"/>
    <property type="molecule type" value="Genomic_DNA"/>
</dbReference>
<name>A0A679J1X9_VARPD</name>
<dbReference type="SUPFAM" id="SSF53597">
    <property type="entry name" value="Dihydrofolate reductase-like"/>
    <property type="match status" value="1"/>
</dbReference>
<dbReference type="PANTHER" id="PTHR38011">
    <property type="entry name" value="DIHYDROFOLATE REDUCTASE FAMILY PROTEIN (AFU_ORTHOLOGUE AFUA_8G06820)"/>
    <property type="match status" value="1"/>
</dbReference>
<accession>A0A679J1X9</accession>
<sequence length="210" mass="22740">MSSSKVFFDVGISLDGCMAGLDASPANPMGDGARAMHAWIFQTATFRDILGIPGGERGTPDDLRVQQVFARAGAYVMGRRMFDEGEVAWPENPPFRAPVYVLTHSPREPWVRQGGTTFHFVTDGLESALSQARAAAGDKDVRISGGIDTVQQAIQAGVLDECTIHLAPILLGAGRRLFDGIEPEKMKLVPVRADSSALVTHLDYRFDRPA</sequence>
<dbReference type="RefSeq" id="WP_339088404.1">
    <property type="nucleotide sequence ID" value="NZ_LR743507.1"/>
</dbReference>
<dbReference type="AlphaFoldDB" id="A0A679J1X9"/>
<proteinExistence type="predicted"/>
<dbReference type="GO" id="GO:0009231">
    <property type="term" value="P:riboflavin biosynthetic process"/>
    <property type="evidence" value="ECO:0007669"/>
    <property type="project" value="InterPro"/>
</dbReference>
<evidence type="ECO:0000313" key="2">
    <source>
        <dbReference type="EMBL" id="CAA2100275.1"/>
    </source>
</evidence>